<dbReference type="InterPro" id="IPR019775">
    <property type="entry name" value="WD40_repeat_CS"/>
</dbReference>
<evidence type="ECO:0000256" key="2">
    <source>
        <dbReference type="ARBA" id="ARBA00022737"/>
    </source>
</evidence>
<name>A0A383V5I1_TETOB</name>
<dbReference type="PROSITE" id="PS50294">
    <property type="entry name" value="WD_REPEATS_REGION"/>
    <property type="match status" value="1"/>
</dbReference>
<feature type="repeat" description="WD" evidence="3">
    <location>
        <begin position="213"/>
        <end position="255"/>
    </location>
</feature>
<dbReference type="PANTHER" id="PTHR47822">
    <property type="entry name" value="CARBOHYDRATE BINDING DOMAIN CONTAINING PROTEIN"/>
    <property type="match status" value="1"/>
</dbReference>
<dbReference type="InterPro" id="IPR036322">
    <property type="entry name" value="WD40_repeat_dom_sf"/>
</dbReference>
<evidence type="ECO:0000313" key="5">
    <source>
        <dbReference type="Proteomes" id="UP000256970"/>
    </source>
</evidence>
<dbReference type="InterPro" id="IPR015943">
    <property type="entry name" value="WD40/YVTN_repeat-like_dom_sf"/>
</dbReference>
<dbReference type="Proteomes" id="UP000256970">
    <property type="component" value="Unassembled WGS sequence"/>
</dbReference>
<gene>
    <name evidence="4" type="ORF">BQ4739_LOCUS1406</name>
</gene>
<dbReference type="STRING" id="3088.A0A383V5I1"/>
<dbReference type="InterPro" id="IPR001680">
    <property type="entry name" value="WD40_rpt"/>
</dbReference>
<feature type="repeat" description="WD" evidence="3">
    <location>
        <begin position="163"/>
        <end position="195"/>
    </location>
</feature>
<dbReference type="Pfam" id="PF00400">
    <property type="entry name" value="WD40"/>
    <property type="match status" value="2"/>
</dbReference>
<keyword evidence="1 3" id="KW-0853">WD repeat</keyword>
<keyword evidence="5" id="KW-1185">Reference proteome</keyword>
<dbReference type="PROSITE" id="PS00678">
    <property type="entry name" value="WD_REPEATS_1"/>
    <property type="match status" value="1"/>
</dbReference>
<organism evidence="4 5">
    <name type="scientific">Tetradesmus obliquus</name>
    <name type="common">Green alga</name>
    <name type="synonym">Acutodesmus obliquus</name>
    <dbReference type="NCBI Taxonomy" id="3088"/>
    <lineage>
        <taxon>Eukaryota</taxon>
        <taxon>Viridiplantae</taxon>
        <taxon>Chlorophyta</taxon>
        <taxon>core chlorophytes</taxon>
        <taxon>Chlorophyceae</taxon>
        <taxon>CS clade</taxon>
        <taxon>Sphaeropleales</taxon>
        <taxon>Scenedesmaceae</taxon>
        <taxon>Tetradesmus</taxon>
    </lineage>
</organism>
<proteinExistence type="predicted"/>
<dbReference type="PROSITE" id="PS50082">
    <property type="entry name" value="WD_REPEATS_2"/>
    <property type="match status" value="2"/>
</dbReference>
<evidence type="ECO:0000313" key="4">
    <source>
        <dbReference type="EMBL" id="SZX60865.1"/>
    </source>
</evidence>
<dbReference type="EMBL" id="FNXT01000112">
    <property type="protein sequence ID" value="SZX60865.1"/>
    <property type="molecule type" value="Genomic_DNA"/>
</dbReference>
<evidence type="ECO:0000256" key="1">
    <source>
        <dbReference type="ARBA" id="ARBA00022574"/>
    </source>
</evidence>
<accession>A0A383V5I1</accession>
<dbReference type="SUPFAM" id="SSF50978">
    <property type="entry name" value="WD40 repeat-like"/>
    <property type="match status" value="1"/>
</dbReference>
<reference evidence="4 5" key="1">
    <citation type="submission" date="2016-10" db="EMBL/GenBank/DDBJ databases">
        <authorList>
            <person name="Cai Z."/>
        </authorList>
    </citation>
    <scope>NUCLEOTIDE SEQUENCE [LARGE SCALE GENOMIC DNA]</scope>
</reference>
<dbReference type="SMART" id="SM00320">
    <property type="entry name" value="WD40"/>
    <property type="match status" value="3"/>
</dbReference>
<dbReference type="AlphaFoldDB" id="A0A383V5I1"/>
<keyword evidence="2" id="KW-0677">Repeat</keyword>
<protein>
    <submittedName>
        <fullName evidence="4">Uncharacterized protein</fullName>
    </submittedName>
</protein>
<dbReference type="Gene3D" id="2.130.10.10">
    <property type="entry name" value="YVTN repeat-like/Quinoprotein amine dehydrogenase"/>
    <property type="match status" value="2"/>
</dbReference>
<evidence type="ECO:0000256" key="3">
    <source>
        <dbReference type="PROSITE-ProRule" id="PRU00221"/>
    </source>
</evidence>
<dbReference type="PANTHER" id="PTHR47822:SF2">
    <property type="entry name" value="F-BOX AND WD-40 DOMAIN PROTEIN 7"/>
    <property type="match status" value="1"/>
</dbReference>
<sequence>MDYYGDEGEHVRDEEPVFSADLFSSSFSSQQRCELAQQKYKPQPEAEPLNFLLQAVKDGEQLPPGRVVQLEPGQEATCISLARDTSTAAVGCRLGQVLLVEASSGQVLDSLPLQEAPDAVVTAVRFRLPTAAGGAANRSMLLVAKGSKLLHVHTGTRSVVAQSDEGSSKINNISIRPDGQLLATAGTDMAVRVYDDQQRTPLLRLTGGDGKDCCGHSNTVFGLAWKPEDCQVLLSAGWDATVQVWDLRVGHSVRSIAGGSWVCGDGLDVQGSRVLTGSWRDRHPLQLWDFGSGRLLTNLPFYQPQQDACMLYAARFGPPGCAAEGLLAAGGSGKQPELRLYNKKGHLLSTLRTQSAVHAMDWVSQGQGQGQQQQPSADLLAVCCARQLHFLSAAASKPR</sequence>